<evidence type="ECO:0000256" key="5">
    <source>
        <dbReference type="ARBA" id="ARBA00023242"/>
    </source>
</evidence>
<dbReference type="AlphaFoldDB" id="A0A642V0N6"/>
<evidence type="ECO:0000313" key="8">
    <source>
        <dbReference type="EMBL" id="KAA8909627.1"/>
    </source>
</evidence>
<keyword evidence="3" id="KW-0235">DNA replication</keyword>
<dbReference type="VEuPathDB" id="FungiDB:TRICI_004462"/>
<organism evidence="8 9">
    <name type="scientific">Trichomonascus ciferrii</name>
    <dbReference type="NCBI Taxonomy" id="44093"/>
    <lineage>
        <taxon>Eukaryota</taxon>
        <taxon>Fungi</taxon>
        <taxon>Dikarya</taxon>
        <taxon>Ascomycota</taxon>
        <taxon>Saccharomycotina</taxon>
        <taxon>Dipodascomycetes</taxon>
        <taxon>Dipodascales</taxon>
        <taxon>Trichomonascaceae</taxon>
        <taxon>Trichomonascus</taxon>
        <taxon>Trichomonascus ciferrii complex</taxon>
    </lineage>
</organism>
<protein>
    <recommendedName>
        <fullName evidence="7">ORC6 first cyclin-like domain-containing protein</fullName>
    </recommendedName>
</protein>
<sequence length="312" mass="35107">MNEKQMIQTALERVLPTMEGGIPQAVFNTTQDFVFESRNKISTLKAHEEVARHAVCAHLAVEKHMSSLNLPIPSTRQAPVPGKVYSKLLSVFRKTLMPNSESPLKTPSKRRTQPDLSTTPTRTPTPSPMKRKIVSTNPSPAVSPSPSKRQRGGPKSTDPKAEDIEVVCSRLKINTDALDAIAYGYKQYNNLVKDRWGLLCGLIYVITSKAQPQLVWNQKIPFTKKIIHSVPNTSEDQLEEWIPWAEKIVGDQSWVRQITAPEAKNMKPNRGKKHSSGIGNMITGSFCFTNPRKIQNYNKWKSEIYSFIQINS</sequence>
<comment type="subcellular location">
    <subcellularLocation>
        <location evidence="1">Nucleus</location>
    </subcellularLocation>
</comment>
<evidence type="ECO:0000259" key="7">
    <source>
        <dbReference type="Pfam" id="PF05460"/>
    </source>
</evidence>
<accession>A0A642V0N6</accession>
<comment type="caution">
    <text evidence="8">The sequence shown here is derived from an EMBL/GenBank/DDBJ whole genome shotgun (WGS) entry which is preliminary data.</text>
</comment>
<dbReference type="PIRSF" id="PIRSF022941">
    <property type="entry name" value="ORC6_fun"/>
    <property type="match status" value="1"/>
</dbReference>
<dbReference type="EMBL" id="SWFS01000336">
    <property type="protein sequence ID" value="KAA8909627.1"/>
    <property type="molecule type" value="Genomic_DNA"/>
</dbReference>
<dbReference type="InterPro" id="IPR008721">
    <property type="entry name" value="ORC6_cyclin_first"/>
</dbReference>
<evidence type="ECO:0000256" key="6">
    <source>
        <dbReference type="SAM" id="MobiDB-lite"/>
    </source>
</evidence>
<dbReference type="InterPro" id="IPR016811">
    <property type="entry name" value="ORC6_fun"/>
</dbReference>
<evidence type="ECO:0000256" key="1">
    <source>
        <dbReference type="ARBA" id="ARBA00004123"/>
    </source>
</evidence>
<evidence type="ECO:0000256" key="3">
    <source>
        <dbReference type="ARBA" id="ARBA00022705"/>
    </source>
</evidence>
<dbReference type="Proteomes" id="UP000761534">
    <property type="component" value="Unassembled WGS sequence"/>
</dbReference>
<evidence type="ECO:0000256" key="4">
    <source>
        <dbReference type="ARBA" id="ARBA00023125"/>
    </source>
</evidence>
<dbReference type="GO" id="GO:0006260">
    <property type="term" value="P:DNA replication"/>
    <property type="evidence" value="ECO:0007669"/>
    <property type="project" value="UniProtKB-KW"/>
</dbReference>
<name>A0A642V0N6_9ASCO</name>
<gene>
    <name evidence="8" type="ORF">TRICI_004462</name>
</gene>
<proteinExistence type="inferred from homology"/>
<dbReference type="Pfam" id="PF05460">
    <property type="entry name" value="ORC6"/>
    <property type="match status" value="1"/>
</dbReference>
<evidence type="ECO:0000313" key="9">
    <source>
        <dbReference type="Proteomes" id="UP000761534"/>
    </source>
</evidence>
<keyword evidence="4" id="KW-0238">DNA-binding</keyword>
<evidence type="ECO:0000256" key="2">
    <source>
        <dbReference type="ARBA" id="ARBA00010840"/>
    </source>
</evidence>
<comment type="similarity">
    <text evidence="2">Belongs to the ORC6 family.</text>
</comment>
<keyword evidence="9" id="KW-1185">Reference proteome</keyword>
<feature type="region of interest" description="Disordered" evidence="6">
    <location>
        <begin position="96"/>
        <end position="161"/>
    </location>
</feature>
<dbReference type="GO" id="GO:0005664">
    <property type="term" value="C:nuclear origin of replication recognition complex"/>
    <property type="evidence" value="ECO:0007669"/>
    <property type="project" value="InterPro"/>
</dbReference>
<dbReference type="OrthoDB" id="5367324at2759"/>
<keyword evidence="5" id="KW-0539">Nucleus</keyword>
<dbReference type="GO" id="GO:0003677">
    <property type="term" value="F:DNA binding"/>
    <property type="evidence" value="ECO:0007669"/>
    <property type="project" value="UniProtKB-KW"/>
</dbReference>
<feature type="compositionally biased region" description="Polar residues" evidence="6">
    <location>
        <begin position="134"/>
        <end position="147"/>
    </location>
</feature>
<feature type="domain" description="ORC6 first cyclin-like" evidence="7">
    <location>
        <begin position="11"/>
        <end position="99"/>
    </location>
</feature>
<reference evidence="8" key="1">
    <citation type="journal article" date="2019" name="G3 (Bethesda)">
        <title>Genome Assemblies of Two Rare Opportunistic Yeast Pathogens: Diutina rugosa (syn. Candida rugosa) and Trichomonascus ciferrii (syn. Candida ciferrii).</title>
        <authorList>
            <person name="Mixao V."/>
            <person name="Saus E."/>
            <person name="Hansen A.P."/>
            <person name="Lass-Florl C."/>
            <person name="Gabaldon T."/>
        </authorList>
    </citation>
    <scope>NUCLEOTIDE SEQUENCE</scope>
    <source>
        <strain evidence="8">CBS 4856</strain>
    </source>
</reference>